<dbReference type="GO" id="GO:1990281">
    <property type="term" value="C:efflux pump complex"/>
    <property type="evidence" value="ECO:0007669"/>
    <property type="project" value="TreeGrafter"/>
</dbReference>
<dbReference type="Pfam" id="PF25990">
    <property type="entry name" value="Beta-barrel_YknX"/>
    <property type="match status" value="1"/>
</dbReference>
<dbReference type="Gene3D" id="2.40.30.170">
    <property type="match status" value="1"/>
</dbReference>
<evidence type="ECO:0000313" key="9">
    <source>
        <dbReference type="EMBL" id="TXB69265.1"/>
    </source>
</evidence>
<dbReference type="Pfam" id="PF25967">
    <property type="entry name" value="RND-MFP_C"/>
    <property type="match status" value="1"/>
</dbReference>
<dbReference type="Gene3D" id="2.40.50.100">
    <property type="match status" value="1"/>
</dbReference>
<dbReference type="SUPFAM" id="SSF111369">
    <property type="entry name" value="HlyD-like secretion proteins"/>
    <property type="match status" value="1"/>
</dbReference>
<feature type="domain" description="Multidrug resistance protein MdtA-like C-terminal permuted SH3" evidence="7">
    <location>
        <begin position="311"/>
        <end position="369"/>
    </location>
</feature>
<accession>A0A5C6S490</accession>
<evidence type="ECO:0000256" key="3">
    <source>
        <dbReference type="ARBA" id="ARBA00022448"/>
    </source>
</evidence>
<protein>
    <submittedName>
        <fullName evidence="9">Efflux RND transporter periplasmic adaptor subunit</fullName>
    </submittedName>
</protein>
<dbReference type="GO" id="GO:0030313">
    <property type="term" value="C:cell envelope"/>
    <property type="evidence" value="ECO:0007669"/>
    <property type="project" value="UniProtKB-SubCell"/>
</dbReference>
<feature type="domain" description="YknX-like beta-barrel" evidence="8">
    <location>
        <begin position="221"/>
        <end position="304"/>
    </location>
</feature>
<gene>
    <name evidence="9" type="ORF">FQV27_09915</name>
</gene>
<evidence type="ECO:0000259" key="6">
    <source>
        <dbReference type="Pfam" id="PF25917"/>
    </source>
</evidence>
<name>A0A5C6S490_9RHOB</name>
<dbReference type="InterPro" id="IPR058636">
    <property type="entry name" value="Beta-barrel_YknX"/>
</dbReference>
<organism evidence="9 10">
    <name type="scientific">Paracoccus aurantiacus</name>
    <dbReference type="NCBI Taxonomy" id="2599412"/>
    <lineage>
        <taxon>Bacteria</taxon>
        <taxon>Pseudomonadati</taxon>
        <taxon>Pseudomonadota</taxon>
        <taxon>Alphaproteobacteria</taxon>
        <taxon>Rhodobacterales</taxon>
        <taxon>Paracoccaceae</taxon>
        <taxon>Paracoccus</taxon>
    </lineage>
</organism>
<dbReference type="InterPro" id="IPR058625">
    <property type="entry name" value="MdtA-like_BSH"/>
</dbReference>
<evidence type="ECO:0000256" key="4">
    <source>
        <dbReference type="ARBA" id="ARBA00023054"/>
    </source>
</evidence>
<keyword evidence="3" id="KW-0813">Transport</keyword>
<dbReference type="EMBL" id="VOPL01000003">
    <property type="protein sequence ID" value="TXB69265.1"/>
    <property type="molecule type" value="Genomic_DNA"/>
</dbReference>
<dbReference type="GO" id="GO:1990195">
    <property type="term" value="C:macrolide transmembrane transporter complex"/>
    <property type="evidence" value="ECO:0007669"/>
    <property type="project" value="InterPro"/>
</dbReference>
<dbReference type="AlphaFoldDB" id="A0A5C6S490"/>
<dbReference type="RefSeq" id="WP_147097900.1">
    <property type="nucleotide sequence ID" value="NZ_JBHUFH010000011.1"/>
</dbReference>
<comment type="subcellular location">
    <subcellularLocation>
        <location evidence="1">Cell envelope</location>
    </subcellularLocation>
</comment>
<dbReference type="InterPro" id="IPR058627">
    <property type="entry name" value="MdtA-like_C"/>
</dbReference>
<feature type="domain" description="Multidrug resistance protein MdtA-like barrel-sandwich hybrid" evidence="6">
    <location>
        <begin position="60"/>
        <end position="213"/>
    </location>
</feature>
<dbReference type="InterPro" id="IPR006143">
    <property type="entry name" value="RND_pump_MFP"/>
</dbReference>
<reference evidence="9 10" key="1">
    <citation type="submission" date="2019-08" db="EMBL/GenBank/DDBJ databases">
        <authorList>
            <person name="Ye J."/>
        </authorList>
    </citation>
    <scope>NUCLEOTIDE SEQUENCE [LARGE SCALE GENOMIC DNA]</scope>
    <source>
        <strain evidence="9 10">TK008</strain>
    </source>
</reference>
<dbReference type="Proteomes" id="UP000321562">
    <property type="component" value="Unassembled WGS sequence"/>
</dbReference>
<dbReference type="Pfam" id="PF25917">
    <property type="entry name" value="BSH_RND"/>
    <property type="match status" value="1"/>
</dbReference>
<evidence type="ECO:0000256" key="5">
    <source>
        <dbReference type="SAM" id="Coils"/>
    </source>
</evidence>
<sequence>MRLRKLLLPLLVIVGVAGFFGWRVLSQPAPTAAPTLATAQIGTVAQTVLSSGMLEAAQLVSVGARVSGQIDTLAVTLGQTVEAGDLIAQIDSQDQQNEVLMAEAELANIDAQIAAKNAELERAELAFQRYSGLGAQNYSSAETVESAKADVQITKADLEALAAKKSAAEVTLSTARIALERTKITAPIDGTVVAVVVKQGQTVNANNDAPTIVKLADLSTMLVKAEISEADVMNVSPGQEASFTTLGASGRPFQAILREIEPAPTEIEESDTIDSESAIYYNGLLEVANPDGALRIGMTAQVTIELAKAENVLSVPSSAIRSDDQGRYVLRYDPASGTSKRQAVEVGLDNRVSAEILSGLAEGDSVVTGTEHAAAADGGNSRGGPRMRF</sequence>
<evidence type="ECO:0000256" key="1">
    <source>
        <dbReference type="ARBA" id="ARBA00004196"/>
    </source>
</evidence>
<dbReference type="OrthoDB" id="9791520at2"/>
<dbReference type="PANTHER" id="PTHR30469">
    <property type="entry name" value="MULTIDRUG RESISTANCE PROTEIN MDTA"/>
    <property type="match status" value="1"/>
</dbReference>
<evidence type="ECO:0000259" key="7">
    <source>
        <dbReference type="Pfam" id="PF25967"/>
    </source>
</evidence>
<proteinExistence type="inferred from homology"/>
<dbReference type="GO" id="GO:0015562">
    <property type="term" value="F:efflux transmembrane transporter activity"/>
    <property type="evidence" value="ECO:0007669"/>
    <property type="project" value="TreeGrafter"/>
</dbReference>
<keyword evidence="4 5" id="KW-0175">Coiled coil</keyword>
<dbReference type="Gene3D" id="6.10.140.1990">
    <property type="match status" value="1"/>
</dbReference>
<feature type="coiled-coil region" evidence="5">
    <location>
        <begin position="92"/>
        <end position="164"/>
    </location>
</feature>
<comment type="caution">
    <text evidence="9">The sequence shown here is derived from an EMBL/GenBank/DDBJ whole genome shotgun (WGS) entry which is preliminary data.</text>
</comment>
<dbReference type="NCBIfam" id="TIGR01730">
    <property type="entry name" value="RND_mfp"/>
    <property type="match status" value="1"/>
</dbReference>
<dbReference type="GO" id="GO:1990961">
    <property type="term" value="P:xenobiotic detoxification by transmembrane export across the plasma membrane"/>
    <property type="evidence" value="ECO:0007669"/>
    <property type="project" value="InterPro"/>
</dbReference>
<dbReference type="Gene3D" id="2.40.420.20">
    <property type="match status" value="1"/>
</dbReference>
<keyword evidence="10" id="KW-1185">Reference proteome</keyword>
<dbReference type="PANTHER" id="PTHR30469:SF33">
    <property type="entry name" value="SLR1207 PROTEIN"/>
    <property type="match status" value="1"/>
</dbReference>
<dbReference type="GO" id="GO:0019898">
    <property type="term" value="C:extrinsic component of membrane"/>
    <property type="evidence" value="ECO:0007669"/>
    <property type="project" value="InterPro"/>
</dbReference>
<comment type="similarity">
    <text evidence="2">Belongs to the membrane fusion protein (MFP) (TC 8.A.1) family.</text>
</comment>
<evidence type="ECO:0000313" key="10">
    <source>
        <dbReference type="Proteomes" id="UP000321562"/>
    </source>
</evidence>
<evidence type="ECO:0000259" key="8">
    <source>
        <dbReference type="Pfam" id="PF25990"/>
    </source>
</evidence>
<evidence type="ECO:0000256" key="2">
    <source>
        <dbReference type="ARBA" id="ARBA00009477"/>
    </source>
</evidence>
<dbReference type="InterPro" id="IPR030190">
    <property type="entry name" value="MacA_alpha-hairpin_sf"/>
</dbReference>